<feature type="domain" description="Rab-GAP TBC" evidence="2">
    <location>
        <begin position="482"/>
        <end position="692"/>
    </location>
</feature>
<dbReference type="InterPro" id="IPR035969">
    <property type="entry name" value="Rab-GAP_TBC_sf"/>
</dbReference>
<dbReference type="SMART" id="SM00164">
    <property type="entry name" value="TBC"/>
    <property type="match status" value="1"/>
</dbReference>
<proteinExistence type="predicted"/>
<organism evidence="3 4">
    <name type="scientific">Pseudolycoriella hygida</name>
    <dbReference type="NCBI Taxonomy" id="35572"/>
    <lineage>
        <taxon>Eukaryota</taxon>
        <taxon>Metazoa</taxon>
        <taxon>Ecdysozoa</taxon>
        <taxon>Arthropoda</taxon>
        <taxon>Hexapoda</taxon>
        <taxon>Insecta</taxon>
        <taxon>Pterygota</taxon>
        <taxon>Neoptera</taxon>
        <taxon>Endopterygota</taxon>
        <taxon>Diptera</taxon>
        <taxon>Nematocera</taxon>
        <taxon>Sciaroidea</taxon>
        <taxon>Sciaridae</taxon>
        <taxon>Pseudolycoriella</taxon>
    </lineage>
</organism>
<sequence length="796" mass="91454">MPIVNIIKKASNYILGYDESAEKDDQIYEDNEVLFCKNNICVHPPAFARQESDILHYPGYLTVTTKTFVDQYNNAKRPTLMLTWIPNATLRKCPSTVENSTNHRPASDELKQNKLLQHLNEKNTFKNGSQTSLVSVVSNNTNPFLEPYFCNSPLPDKKVTNVENGDNFDVISVSSSSDKASVSTHSRDDAAEDEEVFIVNGTDTQAKKEETEEEIQLKRELEPLLGEDGVDTVPNLKLPFTTQQSVTSVNITIANPHIQNHDISPTESVKQQSDKFIRTMSTSSQDENFSPNWMTPELFAYKHNLSFPESATASPIVTRKQVPLKCRRFSVDLSQMRSLRLFFNDENCTSGQLVIASRESQYKILHFHHGGLDHLAQVLHQWHCLLHNIKLAPGTVPMNLDRNYFQIFANSISILGTLGHEEPNLPYRQFMVCRPEVKKSELHPDEDNVNKITTDYFYGTLLNEKGQIEDDLLLRKCVFFGGLEKSLRKTVWPFLLHCYSFTSSFEDRAVLLEIRKQEYEALTRRRLYSMSPEEQAQFWRTVQCVIEKDVVRTDRGNPYFAGDDNPNIEIMKNILLNYAYYNPGLSYTQGMSDLLAPVLCEIQNESETFWCFVGLMQRAIFVCTPTDNDIDKNLSYLRELIRLMVPKFHTHLEKHADSMELLFCHRWILLCFKREFTEPVAIRMWEACWSNYLTDYFHLFLCLAIIAVYADDVIAQDLRTDEMLLHFSSLAMYMDGQLILRKARGLLHQFRQLPRIPCTLSGLCKRCGPGMWDSGHHPAIECIGHTDDDHCSLAVD</sequence>
<name>A0A9Q0RTX8_9DIPT</name>
<reference evidence="3" key="1">
    <citation type="submission" date="2022-07" db="EMBL/GenBank/DDBJ databases">
        <authorList>
            <person name="Trinca V."/>
            <person name="Uliana J.V.C."/>
            <person name="Torres T.T."/>
            <person name="Ward R.J."/>
            <person name="Monesi N."/>
        </authorList>
    </citation>
    <scope>NUCLEOTIDE SEQUENCE</scope>
    <source>
        <strain evidence="3">HSMRA1968</strain>
        <tissue evidence="3">Whole embryos</tissue>
    </source>
</reference>
<dbReference type="PANTHER" id="PTHR22957:SF547">
    <property type="entry name" value="TBC1 DOMAIN FAMILY MEMBER 16"/>
    <property type="match status" value="1"/>
</dbReference>
<gene>
    <name evidence="3" type="primary">TBC1D16</name>
    <name evidence="3" type="ORF">Bhyg_17652</name>
</gene>
<dbReference type="OrthoDB" id="10264062at2759"/>
<dbReference type="Gene3D" id="1.10.472.80">
    <property type="entry name" value="Ypt/Rab-GAP domain of gyp1p, domain 3"/>
    <property type="match status" value="1"/>
</dbReference>
<keyword evidence="1" id="KW-0343">GTPase activation</keyword>
<dbReference type="PANTHER" id="PTHR22957">
    <property type="entry name" value="TBC1 DOMAIN FAMILY MEMBER GTPASE-ACTIVATING PROTEIN"/>
    <property type="match status" value="1"/>
</dbReference>
<accession>A0A9Q0RTX8</accession>
<dbReference type="GO" id="GO:0005096">
    <property type="term" value="F:GTPase activator activity"/>
    <property type="evidence" value="ECO:0007669"/>
    <property type="project" value="UniProtKB-KW"/>
</dbReference>
<dbReference type="Pfam" id="PF00566">
    <property type="entry name" value="RabGAP-TBC"/>
    <property type="match status" value="1"/>
</dbReference>
<dbReference type="GO" id="GO:0005769">
    <property type="term" value="C:early endosome"/>
    <property type="evidence" value="ECO:0007669"/>
    <property type="project" value="TreeGrafter"/>
</dbReference>
<dbReference type="Proteomes" id="UP001151699">
    <property type="component" value="Unassembled WGS sequence"/>
</dbReference>
<dbReference type="SUPFAM" id="SSF47923">
    <property type="entry name" value="Ypt/Rab-GAP domain of gyp1p"/>
    <property type="match status" value="2"/>
</dbReference>
<dbReference type="EMBL" id="WJQU01004092">
    <property type="protein sequence ID" value="KAJ6619657.1"/>
    <property type="molecule type" value="Genomic_DNA"/>
</dbReference>
<evidence type="ECO:0000259" key="2">
    <source>
        <dbReference type="PROSITE" id="PS50086"/>
    </source>
</evidence>
<dbReference type="Gene3D" id="1.10.8.270">
    <property type="entry name" value="putative rabgap domain of human tbc1 domain family member 14 like domains"/>
    <property type="match status" value="1"/>
</dbReference>
<keyword evidence="4" id="KW-1185">Reference proteome</keyword>
<evidence type="ECO:0000256" key="1">
    <source>
        <dbReference type="ARBA" id="ARBA00022468"/>
    </source>
</evidence>
<comment type="caution">
    <text evidence="3">The sequence shown here is derived from an EMBL/GenBank/DDBJ whole genome shotgun (WGS) entry which is preliminary data.</text>
</comment>
<dbReference type="InterPro" id="IPR000195">
    <property type="entry name" value="Rab-GAP-TBC_dom"/>
</dbReference>
<dbReference type="FunFam" id="1.10.8.270:FF:000017">
    <property type="entry name" value="TBC1 domain family member 16"/>
    <property type="match status" value="1"/>
</dbReference>
<dbReference type="FunFam" id="1.10.472.80:FF:000020">
    <property type="entry name" value="TBC1 domain family, member 16"/>
    <property type="match status" value="1"/>
</dbReference>
<protein>
    <submittedName>
        <fullName evidence="3">TBC1 domain family member 16</fullName>
    </submittedName>
</protein>
<evidence type="ECO:0000313" key="4">
    <source>
        <dbReference type="Proteomes" id="UP001151699"/>
    </source>
</evidence>
<dbReference type="AlphaFoldDB" id="A0A9Q0RTX8"/>
<dbReference type="PROSITE" id="PS50086">
    <property type="entry name" value="TBC_RABGAP"/>
    <property type="match status" value="1"/>
</dbReference>
<evidence type="ECO:0000313" key="3">
    <source>
        <dbReference type="EMBL" id="KAJ6619657.1"/>
    </source>
</evidence>